<dbReference type="EMBL" id="JAVDRL010000008">
    <property type="protein sequence ID" value="MDR6532381.1"/>
    <property type="molecule type" value="Genomic_DNA"/>
</dbReference>
<dbReference type="Proteomes" id="UP001262754">
    <property type="component" value="Unassembled WGS sequence"/>
</dbReference>
<keyword evidence="2" id="KW-1185">Reference proteome</keyword>
<dbReference type="RefSeq" id="WP_310032883.1">
    <property type="nucleotide sequence ID" value="NZ_JAVDRL010000008.1"/>
</dbReference>
<comment type="caution">
    <text evidence="1">The sequence shown here is derived from an EMBL/GenBank/DDBJ whole genome shotgun (WGS) entry which is preliminary data.</text>
</comment>
<organism evidence="1 2">
    <name type="scientific">Caulobacter rhizosphaerae</name>
    <dbReference type="NCBI Taxonomy" id="2010972"/>
    <lineage>
        <taxon>Bacteria</taxon>
        <taxon>Pseudomonadati</taxon>
        <taxon>Pseudomonadota</taxon>
        <taxon>Alphaproteobacteria</taxon>
        <taxon>Caulobacterales</taxon>
        <taxon>Caulobacteraceae</taxon>
        <taxon>Caulobacter</taxon>
    </lineage>
</organism>
<evidence type="ECO:0008006" key="3">
    <source>
        <dbReference type="Google" id="ProtNLM"/>
    </source>
</evidence>
<evidence type="ECO:0000313" key="2">
    <source>
        <dbReference type="Proteomes" id="UP001262754"/>
    </source>
</evidence>
<proteinExistence type="predicted"/>
<sequence>MTPNPAIPFFSAEAFAALGAPDLVYVRPIKAAEILADVPVGVTDEVELSPDQTLYAVFRADGARLAVLTDKDAAVAAALAHELAPVSVH</sequence>
<gene>
    <name evidence="1" type="ORF">J2800_003137</name>
</gene>
<name>A0ABU1N382_9CAUL</name>
<dbReference type="InterPro" id="IPR009531">
    <property type="entry name" value="DUF1150"/>
</dbReference>
<accession>A0ABU1N382</accession>
<dbReference type="Pfam" id="PF06620">
    <property type="entry name" value="DUF1150"/>
    <property type="match status" value="1"/>
</dbReference>
<reference evidence="1 2" key="1">
    <citation type="submission" date="2023-07" db="EMBL/GenBank/DDBJ databases">
        <title>Sorghum-associated microbial communities from plants grown in Nebraska, USA.</title>
        <authorList>
            <person name="Schachtman D."/>
        </authorList>
    </citation>
    <scope>NUCLEOTIDE SEQUENCE [LARGE SCALE GENOMIC DNA]</scope>
    <source>
        <strain evidence="1 2">DS2154</strain>
    </source>
</reference>
<protein>
    <recommendedName>
        <fullName evidence="3">DUF1150 domain-containing protein</fullName>
    </recommendedName>
</protein>
<evidence type="ECO:0000313" key="1">
    <source>
        <dbReference type="EMBL" id="MDR6532381.1"/>
    </source>
</evidence>